<protein>
    <submittedName>
        <fullName evidence="1">Thiol-disulfide oxidoreductase DCC</fullName>
    </submittedName>
</protein>
<reference evidence="1 2" key="1">
    <citation type="submission" date="2014-10" db="EMBL/GenBank/DDBJ databases">
        <title>Genome sequence of Ponticoccus sp. strain UMTAT08 isolated from clonal culture of toxic dinoflagellate Alexandrium tamiyavanichii.</title>
        <authorList>
            <person name="Gan H.Y."/>
            <person name="Muhd D.-D."/>
            <person name="Mohd Noor M.E."/>
            <person name="Yeong Y.S."/>
            <person name="Usup G."/>
        </authorList>
    </citation>
    <scope>NUCLEOTIDE SEQUENCE [LARGE SCALE GENOMIC DNA]</scope>
    <source>
        <strain evidence="1 2">UMTAT08</strain>
    </source>
</reference>
<keyword evidence="2" id="KW-1185">Reference proteome</keyword>
<dbReference type="Pfam" id="PF04134">
    <property type="entry name" value="DCC1-like"/>
    <property type="match status" value="1"/>
</dbReference>
<organism evidence="1 2">
    <name type="scientific">Mameliella alba</name>
    <dbReference type="NCBI Taxonomy" id="561184"/>
    <lineage>
        <taxon>Bacteria</taxon>
        <taxon>Pseudomonadati</taxon>
        <taxon>Pseudomonadota</taxon>
        <taxon>Alphaproteobacteria</taxon>
        <taxon>Rhodobacterales</taxon>
        <taxon>Roseobacteraceae</taxon>
        <taxon>Mameliella</taxon>
    </lineage>
</organism>
<dbReference type="STRING" id="561184.SAMN05216376_12154"/>
<accession>A0A0B3RRF4</accession>
<gene>
    <name evidence="1" type="ORF">OA50_04955</name>
</gene>
<dbReference type="GO" id="GO:0015035">
    <property type="term" value="F:protein-disulfide reductase activity"/>
    <property type="evidence" value="ECO:0007669"/>
    <property type="project" value="InterPro"/>
</dbReference>
<dbReference type="PANTHER" id="PTHR33639">
    <property type="entry name" value="THIOL-DISULFIDE OXIDOREDUCTASE DCC"/>
    <property type="match status" value="1"/>
</dbReference>
<dbReference type="PANTHER" id="PTHR33639:SF2">
    <property type="entry name" value="DUF393 DOMAIN-CONTAINING PROTEIN"/>
    <property type="match status" value="1"/>
</dbReference>
<dbReference type="EMBL" id="JSUQ01000026">
    <property type="protein sequence ID" value="KHQ50447.1"/>
    <property type="molecule type" value="Genomic_DNA"/>
</dbReference>
<proteinExistence type="predicted"/>
<dbReference type="InterPro" id="IPR007263">
    <property type="entry name" value="DCC1-like"/>
</dbReference>
<evidence type="ECO:0000313" key="1">
    <source>
        <dbReference type="EMBL" id="KHQ50447.1"/>
    </source>
</evidence>
<dbReference type="RefSeq" id="WP_043146087.1">
    <property type="nucleotide sequence ID" value="NZ_AP022337.1"/>
</dbReference>
<dbReference type="InterPro" id="IPR052927">
    <property type="entry name" value="DCC_oxidoreductase"/>
</dbReference>
<comment type="caution">
    <text evidence="1">The sequence shown here is derived from an EMBL/GenBank/DDBJ whole genome shotgun (WGS) entry which is preliminary data.</text>
</comment>
<dbReference type="PATRIC" id="fig|1515334.3.peg.4983"/>
<dbReference type="OrthoDB" id="9785438at2"/>
<sequence>MRLASLPPYSWRADPRVPVFDETRILVVMDGDCGLCSATARRIARLDKADRVRICTTQTTLGQGLMRHFGLDPDNPDSWLMVQDGRARAGLDGAIQLFPQLHAGYAPLKALCLLPAPLRDWLYARVARNRYRIFGRGQVCALPDEALRRKLIG</sequence>
<dbReference type="Proteomes" id="UP000030960">
    <property type="component" value="Unassembled WGS sequence"/>
</dbReference>
<evidence type="ECO:0000313" key="2">
    <source>
        <dbReference type="Proteomes" id="UP000030960"/>
    </source>
</evidence>
<dbReference type="AlphaFoldDB" id="A0A0B3RRF4"/>
<name>A0A0B3RRF4_9RHOB</name>